<keyword evidence="4" id="KW-0175">Coiled coil</keyword>
<organism evidence="9 10">
    <name type="scientific">Pseudomonas palleroniana</name>
    <dbReference type="NCBI Taxonomy" id="191390"/>
    <lineage>
        <taxon>Bacteria</taxon>
        <taxon>Pseudomonadati</taxon>
        <taxon>Pseudomonadota</taxon>
        <taxon>Gammaproteobacteria</taxon>
        <taxon>Pseudomonadales</taxon>
        <taxon>Pseudomonadaceae</taxon>
        <taxon>Pseudomonas</taxon>
    </lineage>
</organism>
<feature type="domain" description="Multidrug resistance protein MdtA-like alpha-helical hairpin" evidence="5">
    <location>
        <begin position="102"/>
        <end position="170"/>
    </location>
</feature>
<comment type="similarity">
    <text evidence="2">Belongs to the membrane fusion protein (MFP) (TC 8.A.1) family.</text>
</comment>
<dbReference type="InterPro" id="IPR006143">
    <property type="entry name" value="RND_pump_MFP"/>
</dbReference>
<dbReference type="NCBIfam" id="TIGR01730">
    <property type="entry name" value="RND_mfp"/>
    <property type="match status" value="1"/>
</dbReference>
<dbReference type="RefSeq" id="WP_060755857.1">
    <property type="nucleotide sequence ID" value="NZ_LRMR01000029.1"/>
</dbReference>
<evidence type="ECO:0000256" key="3">
    <source>
        <dbReference type="ARBA" id="ARBA00022448"/>
    </source>
</evidence>
<dbReference type="Pfam" id="PF25917">
    <property type="entry name" value="BSH_RND"/>
    <property type="match status" value="1"/>
</dbReference>
<evidence type="ECO:0000256" key="1">
    <source>
        <dbReference type="ARBA" id="ARBA00004519"/>
    </source>
</evidence>
<evidence type="ECO:0000313" key="10">
    <source>
        <dbReference type="Proteomes" id="UP000067111"/>
    </source>
</evidence>
<dbReference type="EMBL" id="LRMR01000029">
    <property type="protein sequence ID" value="KWU49274.1"/>
    <property type="molecule type" value="Genomic_DNA"/>
</dbReference>
<dbReference type="PANTHER" id="PTHR30158:SF3">
    <property type="entry name" value="MULTIDRUG EFFLUX PUMP SUBUNIT ACRA-RELATED"/>
    <property type="match status" value="1"/>
</dbReference>
<dbReference type="PANTHER" id="PTHR30158">
    <property type="entry name" value="ACRA/E-RELATED COMPONENT OF DRUG EFFLUX TRANSPORTER"/>
    <property type="match status" value="1"/>
</dbReference>
<dbReference type="GO" id="GO:0046677">
    <property type="term" value="P:response to antibiotic"/>
    <property type="evidence" value="ECO:0007669"/>
    <property type="project" value="TreeGrafter"/>
</dbReference>
<dbReference type="Gene3D" id="2.40.50.100">
    <property type="match status" value="1"/>
</dbReference>
<evidence type="ECO:0000259" key="6">
    <source>
        <dbReference type="Pfam" id="PF25917"/>
    </source>
</evidence>
<keyword evidence="3" id="KW-0813">Transport</keyword>
<comment type="subcellular location">
    <subcellularLocation>
        <location evidence="1">Cell inner membrane</location>
        <topology evidence="1">Lipid-anchor</topology>
    </subcellularLocation>
</comment>
<dbReference type="InterPro" id="IPR058624">
    <property type="entry name" value="MdtA-like_HH"/>
</dbReference>
<comment type="caution">
    <text evidence="9">The sequence shown here is derived from an EMBL/GenBank/DDBJ whole genome shotgun (WGS) entry which is preliminary data.</text>
</comment>
<protein>
    <submittedName>
        <fullName evidence="9">Efflux transporter periplasmic adaptor subunit</fullName>
    </submittedName>
</protein>
<feature type="domain" description="Multidrug resistance protein MdtA-like beta-barrel" evidence="7">
    <location>
        <begin position="209"/>
        <end position="293"/>
    </location>
</feature>
<evidence type="ECO:0000256" key="4">
    <source>
        <dbReference type="ARBA" id="ARBA00023054"/>
    </source>
</evidence>
<sequence>MESQIGPYVIWLCLCALMLGGCDSTQQGEAQPTPVHVSVLRLKPQVVDVSEDLPGRVAAFRTAEIRPQVSGIVQRRLFEQGADIKAGAALFEIDAAPFKAEMQTAAAALQRAQAVLARARIQAERLQPLASAEAISQQVYDDAASTREQAAADVAQARAILARKRLDLKFATVSAPISGRVDQAQVSEGALVASTDSTPMATIQQIDQVYVDVRESATSLERWRHALSSQLPPDADGVPVQVLDSSGKAYGIGGKILFSGISVDVGTGNVLLRIQVDNPNHQLLPGMYVLARVPRAHYVDALSVPQQAVVRRDGKASVWVLGADEQVQRVPVELGELVGRRYRIVSGLSGGQRVVIEGFERLAEGMTVKVRQWQADSAGELADSSAR</sequence>
<dbReference type="InterPro" id="IPR058637">
    <property type="entry name" value="YknX-like_C"/>
</dbReference>
<dbReference type="AlphaFoldDB" id="A0A0X7K0S7"/>
<evidence type="ECO:0000259" key="7">
    <source>
        <dbReference type="Pfam" id="PF25944"/>
    </source>
</evidence>
<feature type="domain" description="YknX-like C-terminal permuted SH3-like" evidence="8">
    <location>
        <begin position="301"/>
        <end position="370"/>
    </location>
</feature>
<reference evidence="10" key="1">
    <citation type="submission" date="2016-01" db="EMBL/GenBank/DDBJ databases">
        <authorList>
            <person name="Gamez R.M."/>
            <person name="Rodriguez F."/>
            <person name="Bernal J.F."/>
            <person name="Agarwala R."/>
            <person name="Landsman D."/>
            <person name="Marino-Ramirez L."/>
        </authorList>
    </citation>
    <scope>NUCLEOTIDE SEQUENCE [LARGE SCALE GENOMIC DNA]</scope>
    <source>
        <strain evidence="10">Ps006</strain>
    </source>
</reference>
<evidence type="ECO:0000259" key="5">
    <source>
        <dbReference type="Pfam" id="PF25876"/>
    </source>
</evidence>
<dbReference type="Gene3D" id="2.40.420.20">
    <property type="match status" value="1"/>
</dbReference>
<gene>
    <name evidence="9" type="ORF">AWV77_19745</name>
</gene>
<name>A0A0X7K0S7_9PSED</name>
<dbReference type="GO" id="GO:0022857">
    <property type="term" value="F:transmembrane transporter activity"/>
    <property type="evidence" value="ECO:0007669"/>
    <property type="project" value="InterPro"/>
</dbReference>
<dbReference type="SUPFAM" id="SSF111369">
    <property type="entry name" value="HlyD-like secretion proteins"/>
    <property type="match status" value="1"/>
</dbReference>
<proteinExistence type="inferred from homology"/>
<dbReference type="Gene3D" id="2.40.30.170">
    <property type="match status" value="1"/>
</dbReference>
<dbReference type="Pfam" id="PF25876">
    <property type="entry name" value="HH_MFP_RND"/>
    <property type="match status" value="1"/>
</dbReference>
<evidence type="ECO:0000259" key="8">
    <source>
        <dbReference type="Pfam" id="PF25989"/>
    </source>
</evidence>
<dbReference type="Pfam" id="PF25944">
    <property type="entry name" value="Beta-barrel_RND"/>
    <property type="match status" value="1"/>
</dbReference>
<dbReference type="InterPro" id="IPR058625">
    <property type="entry name" value="MdtA-like_BSH"/>
</dbReference>
<dbReference type="Proteomes" id="UP000067111">
    <property type="component" value="Unassembled WGS sequence"/>
</dbReference>
<dbReference type="Gene3D" id="1.10.287.470">
    <property type="entry name" value="Helix hairpin bin"/>
    <property type="match status" value="1"/>
</dbReference>
<dbReference type="OrthoDB" id="9800613at2"/>
<dbReference type="InterPro" id="IPR058626">
    <property type="entry name" value="MdtA-like_b-barrel"/>
</dbReference>
<evidence type="ECO:0000313" key="9">
    <source>
        <dbReference type="EMBL" id="KWU49274.1"/>
    </source>
</evidence>
<dbReference type="GO" id="GO:0005886">
    <property type="term" value="C:plasma membrane"/>
    <property type="evidence" value="ECO:0007669"/>
    <property type="project" value="UniProtKB-SubCell"/>
</dbReference>
<evidence type="ECO:0000256" key="2">
    <source>
        <dbReference type="ARBA" id="ARBA00009477"/>
    </source>
</evidence>
<accession>A0A0X7K0S7</accession>
<dbReference type="Pfam" id="PF25989">
    <property type="entry name" value="YknX_C"/>
    <property type="match status" value="1"/>
</dbReference>
<feature type="domain" description="Multidrug resistance protein MdtA-like barrel-sandwich hybrid" evidence="6">
    <location>
        <begin position="61"/>
        <end position="204"/>
    </location>
</feature>